<keyword evidence="2" id="KW-1185">Reference proteome</keyword>
<comment type="caution">
    <text evidence="1">The sequence shown here is derived from an EMBL/GenBank/DDBJ whole genome shotgun (WGS) entry which is preliminary data.</text>
</comment>
<reference evidence="1 2" key="1">
    <citation type="submission" date="2020-09" db="EMBL/GenBank/DDBJ databases">
        <title>De no assembly of potato wild relative species, Solanum commersonii.</title>
        <authorList>
            <person name="Cho K."/>
        </authorList>
    </citation>
    <scope>NUCLEOTIDE SEQUENCE [LARGE SCALE GENOMIC DNA]</scope>
    <source>
        <strain evidence="1">LZ3.2</strain>
        <tissue evidence="1">Leaf</tissue>
    </source>
</reference>
<proteinExistence type="predicted"/>
<dbReference type="Proteomes" id="UP000824120">
    <property type="component" value="Chromosome 12"/>
</dbReference>
<protein>
    <submittedName>
        <fullName evidence="1">Uncharacterized protein</fullName>
    </submittedName>
</protein>
<dbReference type="AlphaFoldDB" id="A0A9J5W4Y5"/>
<evidence type="ECO:0000313" key="1">
    <source>
        <dbReference type="EMBL" id="KAG5570320.1"/>
    </source>
</evidence>
<sequence>MLCGVDPVLKTSLSTEVKDFSYETSHDLEINQRQDAVGRHFVRLVVQFGLVPCDRSHASRITEDVFNIDAKLGSIGFCGHG</sequence>
<dbReference type="EMBL" id="JACXVP010000012">
    <property type="protein sequence ID" value="KAG5570320.1"/>
    <property type="molecule type" value="Genomic_DNA"/>
</dbReference>
<organism evidence="1 2">
    <name type="scientific">Solanum commersonii</name>
    <name type="common">Commerson's wild potato</name>
    <name type="synonym">Commerson's nightshade</name>
    <dbReference type="NCBI Taxonomy" id="4109"/>
    <lineage>
        <taxon>Eukaryota</taxon>
        <taxon>Viridiplantae</taxon>
        <taxon>Streptophyta</taxon>
        <taxon>Embryophyta</taxon>
        <taxon>Tracheophyta</taxon>
        <taxon>Spermatophyta</taxon>
        <taxon>Magnoliopsida</taxon>
        <taxon>eudicotyledons</taxon>
        <taxon>Gunneridae</taxon>
        <taxon>Pentapetalae</taxon>
        <taxon>asterids</taxon>
        <taxon>lamiids</taxon>
        <taxon>Solanales</taxon>
        <taxon>Solanaceae</taxon>
        <taxon>Solanoideae</taxon>
        <taxon>Solaneae</taxon>
        <taxon>Solanum</taxon>
    </lineage>
</organism>
<gene>
    <name evidence="1" type="ORF">H5410_060086</name>
</gene>
<evidence type="ECO:0000313" key="2">
    <source>
        <dbReference type="Proteomes" id="UP000824120"/>
    </source>
</evidence>
<name>A0A9J5W4Y5_SOLCO</name>
<accession>A0A9J5W4Y5</accession>